<dbReference type="InterPro" id="IPR023385">
    <property type="entry name" value="YopX-like_C"/>
</dbReference>
<sequence length="140" mass="15834">MNLRKIRFWSTEEQLMLYTKVSCVSAFGHYLNVPQMPGFSDIDTTPRPERYIPMVFTGKTDCDGKEIWEGDLIALDFPMFTGSAPGKIIKCVVVYDETEAMFGLKPLEVKDNSATVPFIGLKKEIKVLGNVYENNELINS</sequence>
<gene>
    <name evidence="2" type="ORF">F3D71_00445</name>
</gene>
<dbReference type="SUPFAM" id="SSF159006">
    <property type="entry name" value="YopX-like"/>
    <property type="match status" value="1"/>
</dbReference>
<organism evidence="2 3">
    <name type="scientific">Bacteroides ovatus</name>
    <dbReference type="NCBI Taxonomy" id="28116"/>
    <lineage>
        <taxon>Bacteria</taxon>
        <taxon>Pseudomonadati</taxon>
        <taxon>Bacteroidota</taxon>
        <taxon>Bacteroidia</taxon>
        <taxon>Bacteroidales</taxon>
        <taxon>Bacteroidaceae</taxon>
        <taxon>Bacteroides</taxon>
    </lineage>
</organism>
<comment type="caution">
    <text evidence="2">The sequence shown here is derived from an EMBL/GenBank/DDBJ whole genome shotgun (WGS) entry which is preliminary data.</text>
</comment>
<feature type="domain" description="YopX protein" evidence="1">
    <location>
        <begin position="7"/>
        <end position="138"/>
    </location>
</feature>
<dbReference type="AlphaFoldDB" id="A0A5M5CBB8"/>
<reference evidence="2 3" key="1">
    <citation type="journal article" date="2019" name="Nat. Med.">
        <title>A library of human gut bacterial isolates paired with longitudinal multiomics data enables mechanistic microbiome research.</title>
        <authorList>
            <person name="Poyet M."/>
            <person name="Groussin M."/>
            <person name="Gibbons S.M."/>
            <person name="Avila-Pacheco J."/>
            <person name="Jiang X."/>
            <person name="Kearney S.M."/>
            <person name="Perrotta A.R."/>
            <person name="Berdy B."/>
            <person name="Zhao S."/>
            <person name="Lieberman T.D."/>
            <person name="Swanson P.K."/>
            <person name="Smith M."/>
            <person name="Roesemann S."/>
            <person name="Alexander J.E."/>
            <person name="Rich S.A."/>
            <person name="Livny J."/>
            <person name="Vlamakis H."/>
            <person name="Clish C."/>
            <person name="Bullock K."/>
            <person name="Deik A."/>
            <person name="Scott J."/>
            <person name="Pierce K.A."/>
            <person name="Xavier R.J."/>
            <person name="Alm E.J."/>
        </authorList>
    </citation>
    <scope>NUCLEOTIDE SEQUENCE [LARGE SCALE GENOMIC DNA]</scope>
    <source>
        <strain evidence="2 3">BIOML-A163</strain>
    </source>
</reference>
<evidence type="ECO:0000259" key="1">
    <source>
        <dbReference type="Pfam" id="PF09643"/>
    </source>
</evidence>
<name>A0A5M5CBB8_BACOV</name>
<dbReference type="Proteomes" id="UP000323717">
    <property type="component" value="Unassembled WGS sequence"/>
</dbReference>
<dbReference type="Pfam" id="PF09643">
    <property type="entry name" value="YopX"/>
    <property type="match status" value="1"/>
</dbReference>
<dbReference type="InterPro" id="IPR019096">
    <property type="entry name" value="YopX_protein"/>
</dbReference>
<accession>A0A5M5CBB8</accession>
<evidence type="ECO:0000313" key="3">
    <source>
        <dbReference type="Proteomes" id="UP000323717"/>
    </source>
</evidence>
<protein>
    <recommendedName>
        <fullName evidence="1">YopX protein domain-containing protein</fullName>
    </recommendedName>
</protein>
<dbReference type="EMBL" id="VWLE01000002">
    <property type="protein sequence ID" value="KAA3954937.1"/>
    <property type="molecule type" value="Genomic_DNA"/>
</dbReference>
<proteinExistence type="predicted"/>
<evidence type="ECO:0000313" key="2">
    <source>
        <dbReference type="EMBL" id="KAA3954937.1"/>
    </source>
</evidence>
<dbReference type="Gene3D" id="2.30.30.290">
    <property type="entry name" value="YopX-like domains"/>
    <property type="match status" value="1"/>
</dbReference>
<dbReference type="RefSeq" id="WP_149967742.1">
    <property type="nucleotide sequence ID" value="NZ_JAHYPO010000001.1"/>
</dbReference>